<dbReference type="Proteomes" id="UP000184263">
    <property type="component" value="Unassembled WGS sequence"/>
</dbReference>
<dbReference type="OrthoDB" id="2000817at2"/>
<organism evidence="1 2">
    <name type="scientific">Selenomonas ruminantium</name>
    <dbReference type="NCBI Taxonomy" id="971"/>
    <lineage>
        <taxon>Bacteria</taxon>
        <taxon>Bacillati</taxon>
        <taxon>Bacillota</taxon>
        <taxon>Negativicutes</taxon>
        <taxon>Selenomonadales</taxon>
        <taxon>Selenomonadaceae</taxon>
        <taxon>Selenomonas</taxon>
    </lineage>
</organism>
<evidence type="ECO:0000313" key="2">
    <source>
        <dbReference type="Proteomes" id="UP000184263"/>
    </source>
</evidence>
<protein>
    <submittedName>
        <fullName evidence="1">Uncharacterized protein</fullName>
    </submittedName>
</protein>
<dbReference type="AlphaFoldDB" id="A0A1M6RHU8"/>
<name>A0A1M6RHU8_SELRU</name>
<gene>
    <name evidence="1" type="ORF">SAMN05216582_10282</name>
</gene>
<accession>A0A1M6RHU8</accession>
<dbReference type="EMBL" id="FRBC01000002">
    <property type="protein sequence ID" value="SHK32091.1"/>
    <property type="molecule type" value="Genomic_DNA"/>
</dbReference>
<dbReference type="RefSeq" id="WP_073088026.1">
    <property type="nucleotide sequence ID" value="NZ_FRBC01000002.1"/>
</dbReference>
<evidence type="ECO:0000313" key="1">
    <source>
        <dbReference type="EMBL" id="SHK32091.1"/>
    </source>
</evidence>
<proteinExistence type="predicted"/>
<sequence length="349" mass="39073">MGSMDTLEAFRRLYARVAADGRAETLFGEGTLEKAVQGLEKYAIKGASKAIFWFEFPFIGEPRMDLLVGYKCNDLHPPVSFVAESNPLYQQFFDACAQNEAFLEYTYGFSLDLSSAPSATDDPGIIYLLPPLEQPTEDYVPALLKNLGGEERIPQVMAAFASAPPLWHPHYVGYMAGRSGSPTRLGFSIMKKDCLYYSDHQEEFLRHVEEYMGFEFTAEGRELLCYLAEGGWIYDLQFNLFPDGTISDNLGVALAFGSREVDPRNAAGFLEQGDAGEKLRHLESLGLADSRWRQMDRACYGVQCIVKSEGKRHLVGDVVQMDGIKVRFKKGKAYLSKGYLLARSSYLDD</sequence>
<reference evidence="1 2" key="1">
    <citation type="submission" date="2016-11" db="EMBL/GenBank/DDBJ databases">
        <authorList>
            <person name="Jaros S."/>
            <person name="Januszkiewicz K."/>
            <person name="Wedrychowicz H."/>
        </authorList>
    </citation>
    <scope>NUCLEOTIDE SEQUENCE [LARGE SCALE GENOMIC DNA]</scope>
    <source>
        <strain evidence="1 2">HD4</strain>
    </source>
</reference>